<feature type="active site" description="Proton donor" evidence="1">
    <location>
        <position position="85"/>
    </location>
</feature>
<dbReference type="PIRSF" id="PIRSF001359">
    <property type="entry name" value="F_bP_aldolase_II"/>
    <property type="match status" value="1"/>
</dbReference>
<dbReference type="CDD" id="cd00947">
    <property type="entry name" value="TBP_aldolase_IIB"/>
    <property type="match status" value="1"/>
</dbReference>
<dbReference type="PANTHER" id="PTHR30304">
    <property type="entry name" value="D-TAGATOSE-1,6-BISPHOSPHATE ALDOLASE"/>
    <property type="match status" value="1"/>
</dbReference>
<dbReference type="GO" id="GO:0016832">
    <property type="term" value="F:aldehyde-lyase activity"/>
    <property type="evidence" value="ECO:0007669"/>
    <property type="project" value="InterPro"/>
</dbReference>
<evidence type="ECO:0000256" key="2">
    <source>
        <dbReference type="PIRSR" id="PIRSR001359-2"/>
    </source>
</evidence>
<dbReference type="AlphaFoldDB" id="A0A926ERA2"/>
<comment type="cofactor">
    <cofactor evidence="3">
        <name>Zn(2+)</name>
        <dbReference type="ChEBI" id="CHEBI:29105"/>
    </cofactor>
    <text evidence="3">Binds 2 Zn(2+) ions per subunit. One is catalytic and the other provides a structural contribution.</text>
</comment>
<evidence type="ECO:0000256" key="1">
    <source>
        <dbReference type="PIRSR" id="PIRSR001359-1"/>
    </source>
</evidence>
<protein>
    <submittedName>
        <fullName evidence="4">Class II fructose-bisphosphate aldolase</fullName>
    </submittedName>
</protein>
<accession>A0A926ERA2</accession>
<feature type="binding site" evidence="3">
    <location>
        <position position="86"/>
    </location>
    <ligand>
        <name>Zn(2+)</name>
        <dbReference type="ChEBI" id="CHEBI:29105"/>
        <label>1</label>
        <note>catalytic</note>
    </ligand>
</feature>
<dbReference type="PANTHER" id="PTHR30304:SF0">
    <property type="entry name" value="D-TAGATOSE-1,6-BISPHOSPHATE ALDOLASE SUBUNIT GATY-RELATED"/>
    <property type="match status" value="1"/>
</dbReference>
<dbReference type="Pfam" id="PF01116">
    <property type="entry name" value="F_bP_aldolase"/>
    <property type="match status" value="1"/>
</dbReference>
<dbReference type="InterPro" id="IPR000771">
    <property type="entry name" value="FBA_II"/>
</dbReference>
<dbReference type="EMBL" id="JACRTG010000007">
    <property type="protein sequence ID" value="MBC8587060.1"/>
    <property type="molecule type" value="Genomic_DNA"/>
</dbReference>
<dbReference type="NCBIfam" id="TIGR00167">
    <property type="entry name" value="cbbA"/>
    <property type="match status" value="1"/>
</dbReference>
<feature type="binding site" evidence="2">
    <location>
        <begin position="231"/>
        <end position="234"/>
    </location>
    <ligand>
        <name>dihydroxyacetone phosphate</name>
        <dbReference type="ChEBI" id="CHEBI:57642"/>
    </ligand>
</feature>
<feature type="binding site" evidence="2">
    <location>
        <begin position="210"/>
        <end position="212"/>
    </location>
    <ligand>
        <name>dihydroxyacetone phosphate</name>
        <dbReference type="ChEBI" id="CHEBI:57642"/>
    </ligand>
</feature>
<feature type="binding site" evidence="3">
    <location>
        <position position="209"/>
    </location>
    <ligand>
        <name>Zn(2+)</name>
        <dbReference type="ChEBI" id="CHEBI:29105"/>
        <label>1</label>
        <note>catalytic</note>
    </ligand>
</feature>
<dbReference type="GO" id="GO:0005975">
    <property type="term" value="P:carbohydrate metabolic process"/>
    <property type="evidence" value="ECO:0007669"/>
    <property type="project" value="InterPro"/>
</dbReference>
<dbReference type="Gene3D" id="3.20.20.70">
    <property type="entry name" value="Aldolase class I"/>
    <property type="match status" value="1"/>
</dbReference>
<dbReference type="InterPro" id="IPR013785">
    <property type="entry name" value="Aldolase_TIM"/>
</dbReference>
<dbReference type="InterPro" id="IPR050246">
    <property type="entry name" value="Class_II_FBP_aldolase"/>
</dbReference>
<gene>
    <name evidence="4" type="ORF">H8707_02235</name>
</gene>
<feature type="binding site" evidence="3">
    <location>
        <position position="181"/>
    </location>
    <ligand>
        <name>Zn(2+)</name>
        <dbReference type="ChEBI" id="CHEBI:29105"/>
        <label>1</label>
        <note>catalytic</note>
    </ligand>
</feature>
<keyword evidence="3" id="KW-0862">Zinc</keyword>
<dbReference type="Proteomes" id="UP000601171">
    <property type="component" value="Unassembled WGS sequence"/>
</dbReference>
<feature type="binding site" evidence="2">
    <location>
        <position position="182"/>
    </location>
    <ligand>
        <name>dihydroxyacetone phosphate</name>
        <dbReference type="ChEBI" id="CHEBI:57642"/>
    </ligand>
</feature>
<evidence type="ECO:0000256" key="3">
    <source>
        <dbReference type="PIRSR" id="PIRSR001359-3"/>
    </source>
</evidence>
<proteinExistence type="predicted"/>
<keyword evidence="5" id="KW-1185">Reference proteome</keyword>
<dbReference type="GO" id="GO:0008270">
    <property type="term" value="F:zinc ion binding"/>
    <property type="evidence" value="ECO:0007669"/>
    <property type="project" value="InterPro"/>
</dbReference>
<reference evidence="4" key="1">
    <citation type="submission" date="2020-08" db="EMBL/GenBank/DDBJ databases">
        <title>Genome public.</title>
        <authorList>
            <person name="Liu C."/>
            <person name="Sun Q."/>
        </authorList>
    </citation>
    <scope>NUCLEOTIDE SEQUENCE</scope>
    <source>
        <strain evidence="4">BX21</strain>
    </source>
</reference>
<comment type="caution">
    <text evidence="4">The sequence shown here is derived from an EMBL/GenBank/DDBJ whole genome shotgun (WGS) entry which is preliminary data.</text>
</comment>
<dbReference type="SUPFAM" id="SSF51569">
    <property type="entry name" value="Aldolase"/>
    <property type="match status" value="1"/>
</dbReference>
<evidence type="ECO:0000313" key="4">
    <source>
        <dbReference type="EMBL" id="MBC8587060.1"/>
    </source>
</evidence>
<evidence type="ECO:0000313" key="5">
    <source>
        <dbReference type="Proteomes" id="UP000601171"/>
    </source>
</evidence>
<organism evidence="4 5">
    <name type="scientific">Paratissierella segnis</name>
    <dbReference type="NCBI Taxonomy" id="2763679"/>
    <lineage>
        <taxon>Bacteria</taxon>
        <taxon>Bacillati</taxon>
        <taxon>Bacillota</taxon>
        <taxon>Tissierellia</taxon>
        <taxon>Tissierellales</taxon>
        <taxon>Tissierellaceae</taxon>
        <taxon>Paratissierella</taxon>
    </lineage>
</organism>
<keyword evidence="3" id="KW-0479">Metal-binding</keyword>
<feature type="binding site" evidence="3">
    <location>
        <position position="137"/>
    </location>
    <ligand>
        <name>Zn(2+)</name>
        <dbReference type="ChEBI" id="CHEBI:29105"/>
        <label>2</label>
    </ligand>
</feature>
<feature type="binding site" evidence="3">
    <location>
        <position position="107"/>
    </location>
    <ligand>
        <name>Zn(2+)</name>
        <dbReference type="ChEBI" id="CHEBI:29105"/>
        <label>2</label>
    </ligand>
</feature>
<sequence>MLITMGEMLIEAKKKNYAIPAPNVWDEFSIRAAIEAGEECDSPVILDGSYEESKGDKAPQIMYEQMLYAIPMAKAAKVPVAINLDHGKTFKQAMIAIKAGYTSVMIDCSSCPFEENVEKVKQVVDAAHAVGVSVEAELGHVGRGTNYAVDGKANLTRPEEAIKYVEFTGVDCLAVAVGTAHGPYIGTPHIDFERLEEIRNAVDIPLVMHGGSGTGDVNLSKAARSGINKVNLYTDLVTAGMNELRKFDLGNEYDFSKAVKVAFEGYKSKIKFYMDLLGSSNNA</sequence>
<name>A0A926ERA2_9FIRM</name>
<dbReference type="RefSeq" id="WP_262428531.1">
    <property type="nucleotide sequence ID" value="NZ_JACRTG010000007.1"/>
</dbReference>